<dbReference type="AlphaFoldDB" id="A0A7W9ZJ18"/>
<evidence type="ECO:0000313" key="2">
    <source>
        <dbReference type="Proteomes" id="UP000544872"/>
    </source>
</evidence>
<dbReference type="Proteomes" id="UP000544872">
    <property type="component" value="Unassembled WGS sequence"/>
</dbReference>
<dbReference type="EMBL" id="JACIIX010000024">
    <property type="protein sequence ID" value="MBB6212406.1"/>
    <property type="molecule type" value="Genomic_DNA"/>
</dbReference>
<reference evidence="1 2" key="1">
    <citation type="submission" date="2020-08" db="EMBL/GenBank/DDBJ databases">
        <title>Genomic Encyclopedia of Type Strains, Phase IV (KMG-IV): sequencing the most valuable type-strain genomes for metagenomic binning, comparative biology and taxonomic classification.</title>
        <authorList>
            <person name="Goeker M."/>
        </authorList>
    </citation>
    <scope>NUCLEOTIDE SEQUENCE [LARGE SCALE GENOMIC DNA]</scope>
    <source>
        <strain evidence="1 2">DSM 11590</strain>
    </source>
</reference>
<protein>
    <submittedName>
        <fullName evidence="1">Uncharacterized protein</fullName>
    </submittedName>
</protein>
<gene>
    <name evidence="1" type="ORF">FHS48_003860</name>
</gene>
<organism evidence="1 2">
    <name type="scientific">Novispirillum itersonii</name>
    <name type="common">Aquaspirillum itersonii</name>
    <dbReference type="NCBI Taxonomy" id="189"/>
    <lineage>
        <taxon>Bacteria</taxon>
        <taxon>Pseudomonadati</taxon>
        <taxon>Pseudomonadota</taxon>
        <taxon>Alphaproteobacteria</taxon>
        <taxon>Rhodospirillales</taxon>
        <taxon>Novispirillaceae</taxon>
        <taxon>Novispirillum</taxon>
    </lineage>
</organism>
<accession>A0A7W9ZJ18</accession>
<dbReference type="RefSeq" id="WP_184266350.1">
    <property type="nucleotide sequence ID" value="NZ_JACIIX010000024.1"/>
</dbReference>
<proteinExistence type="predicted"/>
<evidence type="ECO:0000313" key="1">
    <source>
        <dbReference type="EMBL" id="MBB6212406.1"/>
    </source>
</evidence>
<keyword evidence="2" id="KW-1185">Reference proteome</keyword>
<sequence>MTAIMIDLQTLLSLAAADAQEAATHKREAAKSVADDKKRNPYMPAYCDPNNEFRGTKYDATRYLPLTEVCKLIRQDIRDAIAGGLLPKVKVSVRKEDARAVTLSVKEVPEAFQFYSPKYLKWAREYPFEDKHGCGRNYPGWSDPRSEQYRQVIDALTEIVQAYNRDNSDSMVDYFDVRFYTTVDFCGDLMAGRKEEEMAALPA</sequence>
<name>A0A7W9ZJ18_NOVIT</name>
<comment type="caution">
    <text evidence="1">The sequence shown here is derived from an EMBL/GenBank/DDBJ whole genome shotgun (WGS) entry which is preliminary data.</text>
</comment>